<evidence type="ECO:0000256" key="4">
    <source>
        <dbReference type="ARBA" id="ARBA00022529"/>
    </source>
</evidence>
<evidence type="ECO:0000256" key="3">
    <source>
        <dbReference type="ARBA" id="ARBA00022525"/>
    </source>
</evidence>
<dbReference type="InterPro" id="IPR022618">
    <property type="entry name" value="Defensin-like_20-28"/>
</dbReference>
<organism evidence="9 10">
    <name type="scientific">Ricinus communis</name>
    <name type="common">Castor bean</name>
    <dbReference type="NCBI Taxonomy" id="3988"/>
    <lineage>
        <taxon>Eukaryota</taxon>
        <taxon>Viridiplantae</taxon>
        <taxon>Streptophyta</taxon>
        <taxon>Embryophyta</taxon>
        <taxon>Tracheophyta</taxon>
        <taxon>Spermatophyta</taxon>
        <taxon>Magnoliopsida</taxon>
        <taxon>eudicotyledons</taxon>
        <taxon>Gunneridae</taxon>
        <taxon>Pentapetalae</taxon>
        <taxon>rosids</taxon>
        <taxon>fabids</taxon>
        <taxon>Malpighiales</taxon>
        <taxon>Euphorbiaceae</taxon>
        <taxon>Acalyphoideae</taxon>
        <taxon>Acalypheae</taxon>
        <taxon>Ricinus</taxon>
    </lineage>
</organism>
<dbReference type="Pfam" id="PF10868">
    <property type="entry name" value="Defensin_like"/>
    <property type="match status" value="1"/>
</dbReference>
<accession>B9S6Z2</accession>
<dbReference type="GO" id="GO:0050832">
    <property type="term" value="P:defense response to fungus"/>
    <property type="evidence" value="ECO:0007669"/>
    <property type="project" value="UniProtKB-KW"/>
</dbReference>
<evidence type="ECO:0000256" key="2">
    <source>
        <dbReference type="ARBA" id="ARBA00006722"/>
    </source>
</evidence>
<dbReference type="eggNOG" id="ENOG502SXVT">
    <property type="taxonomic scope" value="Eukaryota"/>
</dbReference>
<keyword evidence="4" id="KW-0929">Antimicrobial</keyword>
<dbReference type="AlphaFoldDB" id="B9S6Z2"/>
<dbReference type="GO" id="GO:0005576">
    <property type="term" value="C:extracellular region"/>
    <property type="evidence" value="ECO:0007669"/>
    <property type="project" value="UniProtKB-SubCell"/>
</dbReference>
<dbReference type="Proteomes" id="UP000008311">
    <property type="component" value="Unassembled WGS sequence"/>
</dbReference>
<proteinExistence type="inferred from homology"/>
<dbReference type="PANTHER" id="PTHR34453">
    <property type="entry name" value="DEFENSIN-LIKE (DEFL) FAMILY PROTEIN-RELATED"/>
    <property type="match status" value="1"/>
</dbReference>
<dbReference type="InParanoid" id="B9S6Z2"/>
<keyword evidence="3" id="KW-0964">Secreted</keyword>
<dbReference type="GO" id="GO:0031640">
    <property type="term" value="P:killing of cells of another organism"/>
    <property type="evidence" value="ECO:0007669"/>
    <property type="project" value="UniProtKB-KW"/>
</dbReference>
<protein>
    <submittedName>
        <fullName evidence="9">Uncharacterized protein</fullName>
    </submittedName>
</protein>
<evidence type="ECO:0000313" key="10">
    <source>
        <dbReference type="Proteomes" id="UP000008311"/>
    </source>
</evidence>
<comment type="subcellular location">
    <subcellularLocation>
        <location evidence="1">Secreted</location>
    </subcellularLocation>
</comment>
<feature type="chain" id="PRO_5002889018" evidence="8">
    <location>
        <begin position="19"/>
        <end position="86"/>
    </location>
</feature>
<feature type="signal peptide" evidence="8">
    <location>
        <begin position="1"/>
        <end position="18"/>
    </location>
</feature>
<keyword evidence="7" id="KW-0611">Plant defense</keyword>
<keyword evidence="10" id="KW-1185">Reference proteome</keyword>
<evidence type="ECO:0000256" key="1">
    <source>
        <dbReference type="ARBA" id="ARBA00004613"/>
    </source>
</evidence>
<dbReference type="PANTHER" id="PTHR34453:SF3">
    <property type="entry name" value="DEFENSIN-LIKE (DEFL) FAMILY PROTEIN-RELATED"/>
    <property type="match status" value="1"/>
</dbReference>
<evidence type="ECO:0000256" key="6">
    <source>
        <dbReference type="ARBA" id="ARBA00022729"/>
    </source>
</evidence>
<gene>
    <name evidence="9" type="ORF">RCOM_1330020</name>
</gene>
<reference evidence="10" key="1">
    <citation type="journal article" date="2010" name="Nat. Biotechnol.">
        <title>Draft genome sequence of the oilseed species Ricinus communis.</title>
        <authorList>
            <person name="Chan A.P."/>
            <person name="Crabtree J."/>
            <person name="Zhao Q."/>
            <person name="Lorenzi H."/>
            <person name="Orvis J."/>
            <person name="Puiu D."/>
            <person name="Melake-Berhan A."/>
            <person name="Jones K.M."/>
            <person name="Redman J."/>
            <person name="Chen G."/>
            <person name="Cahoon E.B."/>
            <person name="Gedil M."/>
            <person name="Stanke M."/>
            <person name="Haas B.J."/>
            <person name="Wortman J.R."/>
            <person name="Fraser-Liggett C.M."/>
            <person name="Ravel J."/>
            <person name="Rabinowicz P.D."/>
        </authorList>
    </citation>
    <scope>NUCLEOTIDE SEQUENCE [LARGE SCALE GENOMIC DNA]</scope>
    <source>
        <strain evidence="10">cv. Hale</strain>
    </source>
</reference>
<comment type="similarity">
    <text evidence="2">Belongs to the DEFL family.</text>
</comment>
<evidence type="ECO:0000256" key="7">
    <source>
        <dbReference type="ARBA" id="ARBA00022821"/>
    </source>
</evidence>
<evidence type="ECO:0000256" key="8">
    <source>
        <dbReference type="SAM" id="SignalP"/>
    </source>
</evidence>
<name>B9S6Z2_RICCO</name>
<sequence>MAQMKLFSILLVVALVLCAEYNMNVAVGRVELPVSQADGMCCREHYEFGRCLPGHDDHRCNEFCSSNCRGGFCKLSGKKHHCHCYC</sequence>
<dbReference type="EMBL" id="EQ973883">
    <property type="protein sequence ID" value="EEF40571.1"/>
    <property type="molecule type" value="Genomic_DNA"/>
</dbReference>
<evidence type="ECO:0000313" key="9">
    <source>
        <dbReference type="EMBL" id="EEF40571.1"/>
    </source>
</evidence>
<keyword evidence="5" id="KW-0295">Fungicide</keyword>
<evidence type="ECO:0000256" key="5">
    <source>
        <dbReference type="ARBA" id="ARBA00022577"/>
    </source>
</evidence>
<keyword evidence="6 8" id="KW-0732">Signal</keyword>